<keyword evidence="6" id="KW-1185">Reference proteome</keyword>
<dbReference type="PANTHER" id="PTHR43364:SF2">
    <property type="entry name" value="ARYL-ALCOHOL DEHYDROGENASE AAD10-RELATED"/>
    <property type="match status" value="1"/>
</dbReference>
<proteinExistence type="inferred from homology"/>
<dbReference type="AlphaFoldDB" id="A0A9P3GS53"/>
<feature type="region of interest" description="Disordered" evidence="3">
    <location>
        <begin position="1"/>
        <end position="20"/>
    </location>
</feature>
<dbReference type="Pfam" id="PF00248">
    <property type="entry name" value="Aldo_ket_red"/>
    <property type="match status" value="1"/>
</dbReference>
<reference evidence="5 6" key="1">
    <citation type="submission" date="2021-08" db="EMBL/GenBank/DDBJ databases">
        <title>Draft Genome Sequence of Phanerochaete sordida strain YK-624.</title>
        <authorList>
            <person name="Mori T."/>
            <person name="Dohra H."/>
            <person name="Suzuki T."/>
            <person name="Kawagishi H."/>
            <person name="Hirai H."/>
        </authorList>
    </citation>
    <scope>NUCLEOTIDE SEQUENCE [LARGE SCALE GENOMIC DNA]</scope>
    <source>
        <strain evidence="5 6">YK-624</strain>
    </source>
</reference>
<dbReference type="PANTHER" id="PTHR43364">
    <property type="entry name" value="NADH-SPECIFIC METHYLGLYOXAL REDUCTASE-RELATED"/>
    <property type="match status" value="1"/>
</dbReference>
<dbReference type="SUPFAM" id="SSF51430">
    <property type="entry name" value="NAD(P)-linked oxidoreductase"/>
    <property type="match status" value="1"/>
</dbReference>
<dbReference type="InterPro" id="IPR023210">
    <property type="entry name" value="NADP_OxRdtase_dom"/>
</dbReference>
<dbReference type="InterPro" id="IPR036812">
    <property type="entry name" value="NAD(P)_OxRdtase_dom_sf"/>
</dbReference>
<evidence type="ECO:0000313" key="6">
    <source>
        <dbReference type="Proteomes" id="UP000703269"/>
    </source>
</evidence>
<dbReference type="Gene3D" id="3.20.20.100">
    <property type="entry name" value="NADP-dependent oxidoreductase domain"/>
    <property type="match status" value="1"/>
</dbReference>
<comment type="similarity">
    <text evidence="2">Belongs to the aldo/keto reductase family. Aldo/keto reductase 2 subfamily.</text>
</comment>
<keyword evidence="1" id="KW-0560">Oxidoreductase</keyword>
<dbReference type="Proteomes" id="UP000703269">
    <property type="component" value="Unassembled WGS sequence"/>
</dbReference>
<dbReference type="EMBL" id="BPQB01000160">
    <property type="protein sequence ID" value="GJF00508.1"/>
    <property type="molecule type" value="Genomic_DNA"/>
</dbReference>
<dbReference type="GO" id="GO:0016491">
    <property type="term" value="F:oxidoreductase activity"/>
    <property type="evidence" value="ECO:0007669"/>
    <property type="project" value="UniProtKB-KW"/>
</dbReference>
<evidence type="ECO:0000313" key="5">
    <source>
        <dbReference type="EMBL" id="GJF00508.1"/>
    </source>
</evidence>
<evidence type="ECO:0000256" key="2">
    <source>
        <dbReference type="ARBA" id="ARBA00038157"/>
    </source>
</evidence>
<dbReference type="InterPro" id="IPR050523">
    <property type="entry name" value="AKR_Detox_Biosynth"/>
</dbReference>
<dbReference type="OrthoDB" id="48988at2759"/>
<feature type="domain" description="NADP-dependent oxidoreductase" evidence="4">
    <location>
        <begin position="33"/>
        <end position="341"/>
    </location>
</feature>
<protein>
    <submittedName>
        <fullName evidence="5">Aldo/keto reductase</fullName>
    </submittedName>
</protein>
<gene>
    <name evidence="5" type="ORF">PsYK624_167970</name>
</gene>
<name>A0A9P3GS53_9APHY</name>
<evidence type="ECO:0000256" key="3">
    <source>
        <dbReference type="SAM" id="MobiDB-lite"/>
    </source>
</evidence>
<organism evidence="5 6">
    <name type="scientific">Phanerochaete sordida</name>
    <dbReference type="NCBI Taxonomy" id="48140"/>
    <lineage>
        <taxon>Eukaryota</taxon>
        <taxon>Fungi</taxon>
        <taxon>Dikarya</taxon>
        <taxon>Basidiomycota</taxon>
        <taxon>Agaricomycotina</taxon>
        <taxon>Agaricomycetes</taxon>
        <taxon>Polyporales</taxon>
        <taxon>Phanerochaetaceae</taxon>
        <taxon>Phanerochaete</taxon>
    </lineage>
</organism>
<sequence length="380" mass="42612">MSGTSPWAPPPPPATKLGVHRPLAPRAGIHVSPIQLGAGSIGDKWYQIGLGSMDKESSFKLLDAFYEAGGNFIDTANNYQDESSEEFLGEWMESRGLRSEIILATKYTTDYRRGKGGQHSAYVGNNAKSMHNSVHDSLHKLRTNYIDIFYVHWWDYTTSIEEVMDGLHALVMQGKVLYLGVSDTPAWVVTKANMYARLMGKTPFTIYQGKWSIIERDLEHDIVPMCVAEGLAIAPWNVLGGGKIFTDAEERRRLESGEKGRTVYGDWRRTPEERRVCAELEVIAKELSVQSITSVAIAWIMQKAPYVFPIVGGRKVEQLHANIEALGLHLSDEQMRRLDGVVPLKKSFPYDIFGDGSEYNMIYKSAGHFQMWPKAGPIKP</sequence>
<evidence type="ECO:0000256" key="1">
    <source>
        <dbReference type="ARBA" id="ARBA00023002"/>
    </source>
</evidence>
<comment type="caution">
    <text evidence="5">The sequence shown here is derived from an EMBL/GenBank/DDBJ whole genome shotgun (WGS) entry which is preliminary data.</text>
</comment>
<evidence type="ECO:0000259" key="4">
    <source>
        <dbReference type="Pfam" id="PF00248"/>
    </source>
</evidence>
<accession>A0A9P3GS53</accession>